<keyword evidence="1" id="KW-0479">Metal-binding</keyword>
<dbReference type="SUPFAM" id="SSF53335">
    <property type="entry name" value="S-adenosyl-L-methionine-dependent methyltransferases"/>
    <property type="match status" value="1"/>
</dbReference>
<evidence type="ECO:0000256" key="1">
    <source>
        <dbReference type="ARBA" id="ARBA00022723"/>
    </source>
</evidence>
<dbReference type="GO" id="GO:0046872">
    <property type="term" value="F:metal ion binding"/>
    <property type="evidence" value="ECO:0007669"/>
    <property type="project" value="UniProtKB-KW"/>
</dbReference>
<dbReference type="PANTHER" id="PTHR31009">
    <property type="entry name" value="S-ADENOSYL-L-METHIONINE:CARBOXYL METHYLTRANSFERASE FAMILY PROTEIN"/>
    <property type="match status" value="1"/>
</dbReference>
<evidence type="ECO:0000256" key="2">
    <source>
        <dbReference type="ARBA" id="ARBA00022842"/>
    </source>
</evidence>
<name>A0A078A5A4_STYLE</name>
<dbReference type="OrthoDB" id="1523883at2759"/>
<dbReference type="EMBL" id="CCKQ01006121">
    <property type="protein sequence ID" value="CDW77410.1"/>
    <property type="molecule type" value="Genomic_DNA"/>
</dbReference>
<keyword evidence="3" id="KW-0489">Methyltransferase</keyword>
<dbReference type="AlphaFoldDB" id="A0A078A5A4"/>
<gene>
    <name evidence="3" type="primary">Contig10850.g11592</name>
    <name evidence="3" type="ORF">STYLEM_6371</name>
</gene>
<dbReference type="InterPro" id="IPR005299">
    <property type="entry name" value="MeTrfase_7"/>
</dbReference>
<keyword evidence="2" id="KW-0460">Magnesium</keyword>
<keyword evidence="4" id="KW-1185">Reference proteome</keyword>
<keyword evidence="3" id="KW-0808">Transferase</keyword>
<dbReference type="Pfam" id="PF03492">
    <property type="entry name" value="Methyltransf_7"/>
    <property type="match status" value="1"/>
</dbReference>
<evidence type="ECO:0000313" key="3">
    <source>
        <dbReference type="EMBL" id="CDW77410.1"/>
    </source>
</evidence>
<accession>A0A078A5A4</accession>
<organism evidence="3 4">
    <name type="scientific">Stylonychia lemnae</name>
    <name type="common">Ciliate</name>
    <dbReference type="NCBI Taxonomy" id="5949"/>
    <lineage>
        <taxon>Eukaryota</taxon>
        <taxon>Sar</taxon>
        <taxon>Alveolata</taxon>
        <taxon>Ciliophora</taxon>
        <taxon>Intramacronucleata</taxon>
        <taxon>Spirotrichea</taxon>
        <taxon>Stichotrichia</taxon>
        <taxon>Sporadotrichida</taxon>
        <taxon>Oxytrichidae</taxon>
        <taxon>Stylonychinae</taxon>
        <taxon>Stylonychia</taxon>
    </lineage>
</organism>
<dbReference type="InterPro" id="IPR029063">
    <property type="entry name" value="SAM-dependent_MTases_sf"/>
</dbReference>
<dbReference type="Proteomes" id="UP000039865">
    <property type="component" value="Unassembled WGS sequence"/>
</dbReference>
<evidence type="ECO:0000313" key="4">
    <source>
        <dbReference type="Proteomes" id="UP000039865"/>
    </source>
</evidence>
<sequence>MSYINTEEKGSARVMHKDYNNTAAGWANESIAIAVAELLDSINKLYDKNPERFENSETSFSIADFGCATGGASITPLRTIIDRVRQINPDKEIHVYLEDLPENRFDLAFMTVQEGLKDYKGVFIMAAGKDFSQQVFPNKFLDVSFSSLTAMILPSHPAPLDDNLFFLVNTENAETERGQKWIEGLTKHWAQFMHSRKAELKKDGLLFVTVSVNHNPNKDYQIKENEFYHELVSQVVKKVLAKYNAEDKIASCMKTTISAYKEHFLDVCNSIPDMHVISSNDFDVKDIFYHEYVETRDQKTFGKYVTGLIQGWWGGVLEGGLAQQGMDQETIKEISKEVFEILPEFVENHINTYPEYYNLLTLAVVRTD</sequence>
<dbReference type="Gene3D" id="3.40.50.150">
    <property type="entry name" value="Vaccinia Virus protein VP39"/>
    <property type="match status" value="1"/>
</dbReference>
<reference evidence="3 4" key="1">
    <citation type="submission" date="2014-06" db="EMBL/GenBank/DDBJ databases">
        <authorList>
            <person name="Swart Estienne"/>
        </authorList>
    </citation>
    <scope>NUCLEOTIDE SEQUENCE [LARGE SCALE GENOMIC DNA]</scope>
    <source>
        <strain evidence="3 4">130c</strain>
    </source>
</reference>
<dbReference type="GO" id="GO:0008168">
    <property type="term" value="F:methyltransferase activity"/>
    <property type="evidence" value="ECO:0007669"/>
    <property type="project" value="UniProtKB-KW"/>
</dbReference>
<dbReference type="Gene3D" id="1.10.1200.270">
    <property type="entry name" value="Methyltransferase, alpha-helical capping domain"/>
    <property type="match status" value="1"/>
</dbReference>
<proteinExistence type="predicted"/>
<dbReference type="InParanoid" id="A0A078A5A4"/>
<protein>
    <submittedName>
        <fullName evidence="3">Sam dependent carboxyl methyltransferase</fullName>
    </submittedName>
</protein>
<dbReference type="GO" id="GO:0032259">
    <property type="term" value="P:methylation"/>
    <property type="evidence" value="ECO:0007669"/>
    <property type="project" value="UniProtKB-KW"/>
</dbReference>
<dbReference type="InterPro" id="IPR042086">
    <property type="entry name" value="MeTrfase_capping"/>
</dbReference>